<keyword evidence="16" id="KW-1185">Reference proteome</keyword>
<evidence type="ECO:0000256" key="3">
    <source>
        <dbReference type="ARBA" id="ARBA00009109"/>
    </source>
</evidence>
<feature type="coiled-coil region" evidence="12">
    <location>
        <begin position="1257"/>
        <end position="1315"/>
    </location>
</feature>
<feature type="compositionally biased region" description="Polar residues" evidence="13">
    <location>
        <begin position="2144"/>
        <end position="2162"/>
    </location>
</feature>
<dbReference type="InterPro" id="IPR018159">
    <property type="entry name" value="Spectrin/alpha-actinin"/>
</dbReference>
<dbReference type="PANTHER" id="PTHR23169:SF24">
    <property type="entry name" value="DYSTONIN"/>
    <property type="match status" value="1"/>
</dbReference>
<evidence type="ECO:0000256" key="5">
    <source>
        <dbReference type="ARBA" id="ARBA00022490"/>
    </source>
</evidence>
<dbReference type="SMART" id="SM00150">
    <property type="entry name" value="SPEC"/>
    <property type="match status" value="4"/>
</dbReference>
<evidence type="ECO:0000256" key="1">
    <source>
        <dbReference type="ARBA" id="ARBA00004245"/>
    </source>
</evidence>
<keyword evidence="7" id="KW-0677">Repeat</keyword>
<dbReference type="GO" id="GO:1990254">
    <property type="term" value="F:keratin filament binding"/>
    <property type="evidence" value="ECO:0007669"/>
    <property type="project" value="TreeGrafter"/>
</dbReference>
<dbReference type="GO" id="GO:0005737">
    <property type="term" value="C:cytoplasm"/>
    <property type="evidence" value="ECO:0007669"/>
    <property type="project" value="TreeGrafter"/>
</dbReference>
<evidence type="ECO:0000256" key="9">
    <source>
        <dbReference type="ARBA" id="ARBA00023054"/>
    </source>
</evidence>
<dbReference type="InterPro" id="IPR035915">
    <property type="entry name" value="Plakin_repeat_sf"/>
</dbReference>
<dbReference type="GO" id="GO:0016020">
    <property type="term" value="C:membrane"/>
    <property type="evidence" value="ECO:0007669"/>
    <property type="project" value="TreeGrafter"/>
</dbReference>
<dbReference type="GO" id="GO:0070161">
    <property type="term" value="C:anchoring junction"/>
    <property type="evidence" value="ECO:0007669"/>
    <property type="project" value="UniProtKB-SubCell"/>
</dbReference>
<name>A0AAD7RF92_9TELE</name>
<feature type="coiled-coil region" evidence="12">
    <location>
        <begin position="1937"/>
        <end position="1992"/>
    </location>
</feature>
<dbReference type="InterPro" id="IPR001101">
    <property type="entry name" value="Plectin_repeat"/>
</dbReference>
<dbReference type="InterPro" id="IPR002017">
    <property type="entry name" value="Spectrin_repeat"/>
</dbReference>
<dbReference type="Gene3D" id="2.30.30.40">
    <property type="entry name" value="SH3 Domains"/>
    <property type="match status" value="1"/>
</dbReference>
<feature type="coiled-coil region" evidence="12">
    <location>
        <begin position="1531"/>
        <end position="1635"/>
    </location>
</feature>
<dbReference type="FunFam" id="2.30.30.40:FF:000011">
    <property type="entry name" value="Microtubule-actin cross-linking factor 1"/>
    <property type="match status" value="1"/>
</dbReference>
<evidence type="ECO:0000256" key="6">
    <source>
        <dbReference type="ARBA" id="ARBA00022553"/>
    </source>
</evidence>
<feature type="compositionally biased region" description="Basic and acidic residues" evidence="13">
    <location>
        <begin position="2753"/>
        <end position="2766"/>
    </location>
</feature>
<feature type="region of interest" description="Disordered" evidence="13">
    <location>
        <begin position="3230"/>
        <end position="3254"/>
    </location>
</feature>
<feature type="region of interest" description="Disordered" evidence="13">
    <location>
        <begin position="2115"/>
        <end position="2162"/>
    </location>
</feature>
<comment type="caution">
    <text evidence="15">The sequence shown here is derived from an EMBL/GenBank/DDBJ whole genome shotgun (WGS) entry which is preliminary data.</text>
</comment>
<dbReference type="InterPro" id="IPR049538">
    <property type="entry name" value="PCN-like_spectrin-like_rpt"/>
</dbReference>
<keyword evidence="9 12" id="KW-0175">Coiled coil</keyword>
<keyword evidence="5" id="KW-0963">Cytoplasm</keyword>
<feature type="coiled-coil region" evidence="12">
    <location>
        <begin position="796"/>
        <end position="823"/>
    </location>
</feature>
<dbReference type="PANTHER" id="PTHR23169">
    <property type="entry name" value="ENVOPLAKIN"/>
    <property type="match status" value="1"/>
</dbReference>
<dbReference type="Pfam" id="PF21097">
    <property type="entry name" value="SR_plectin_7"/>
    <property type="match status" value="1"/>
</dbReference>
<feature type="compositionally biased region" description="Basic and acidic residues" evidence="13">
    <location>
        <begin position="1692"/>
        <end position="1716"/>
    </location>
</feature>
<gene>
    <name evidence="15" type="ORF">AAFF_G00254480</name>
</gene>
<evidence type="ECO:0000256" key="2">
    <source>
        <dbReference type="ARBA" id="ARBA00004282"/>
    </source>
</evidence>
<dbReference type="GO" id="GO:0005198">
    <property type="term" value="F:structural molecule activity"/>
    <property type="evidence" value="ECO:0007669"/>
    <property type="project" value="TreeGrafter"/>
</dbReference>
<proteinExistence type="inferred from homology"/>
<accession>A0AAD7RF92</accession>
<evidence type="ECO:0000256" key="4">
    <source>
        <dbReference type="ARBA" id="ARBA00022443"/>
    </source>
</evidence>
<feature type="region of interest" description="Disordered" evidence="13">
    <location>
        <begin position="2753"/>
        <end position="2778"/>
    </location>
</feature>
<dbReference type="GO" id="GO:0045095">
    <property type="term" value="C:keratin filament"/>
    <property type="evidence" value="ECO:0007669"/>
    <property type="project" value="TreeGrafter"/>
</dbReference>
<dbReference type="PROSITE" id="PS50002">
    <property type="entry name" value="SH3"/>
    <property type="match status" value="1"/>
</dbReference>
<evidence type="ECO:0000256" key="7">
    <source>
        <dbReference type="ARBA" id="ARBA00022737"/>
    </source>
</evidence>
<dbReference type="Pfam" id="PF18373">
    <property type="entry name" value="Spectrin_2"/>
    <property type="match status" value="1"/>
</dbReference>
<sequence>MNTNLAYRNSISSVSNSSLTSLGSTENLLSTTEPLLSSTLLSTTLLSSTLLSTTPLSTTSLCFNNNSLYGPRLEMLQQIANRVQRDCVAGEDKLALARSALQSDAKRLESGIQFQNEAEIAGYLLECENFLRQQVVDIQVLLDGKFYLADQLVQRVSKLRDDLLALRSECSSVYSKGRTLTTEQTKMMISGITQSLNSGFSSNLNAGLPPALASTMTPAGPGSAFSSGLTQTCLPPSLAPVAAPGLQAGGLQAYMGGVDPGALQQLKFMQIRKPLLKSSMLDPNMTEEEVSMNFVQDLLNWVEEMQVQLDRGEWGSDLPSVEMHLENHKSMHKAIEEFQISLKEAKVSEIQMTPSLKHGYSEKLGKLEAQYGKLQNCSRNRQKNLESLHDLVSRATQELIWLNEKEEEEVAFDWSDRNTSVSKKRDYHAELMRELDEKEGAIKSVQDKAEQLLGGNHPARLTIEAYRAAMQTQWNWILQLCSCVEQHLRENSVYFEFFTDAKESQDYLKNLHDAIQRKYSCDRSSSLHKLEDLVQESMDEKEQLLQYRGTVAGLVNRAKSIIQLKPRNPDSPVRTSIPVRAICDYRQIEITIYKEDECVLANNSHRAKWKVISPSGNEAMVPSVCFTVPPPNKEAFDTASRIEQQYQNVLALWHRSHINMKSVVSWHYLMTDVKAIRNASVSSVKTMLPGEHQQVLSNLQSHLEDFLEDSEESEVFSMGDRAQLEREVEACKEYYEELLRSAEREEHEESVYNLFISEVRNFRMRLEGHEEHLIRQIRTPLDRDDLQESVQRIIVQEKTQAELDRLKEDLETIKEKCETFVSQASASLIAPTLSAELNVLIHSMSQVYSMSSIYLEKLKTVNLVVKHSQTAEALVKLYEAKLCEEDAVNADTQAIEILMSTLKQWRSEIDEKREVFHDLEDELQKARTISDRMFKTHNERDFDLDWHKEKADQLGDRWHSVHSQIENRLRDLEGIGKSLKYYRDAYSSLDEWNLEMEENQLKMQENQPEDSKALAELLNQQKVLVCEIEQKQSRIEECQKYSEQYSAAVKDYELQLMTYMAMVDSQHKSPVKRRRMQSSSDAILQEFMDLRTRYTALVTLMTQYVKFASETLKRTEEEERRKASERAEYISWTETVELQRTTGEEEITRLQQQVTELEDMLTEKQQQQEKLEGELQAVLTEKQQQQEKLEGELQAVLTEKQQLQENLNRDLQAMLIEKHQLQEKLGGELEAVVQGKAVAEQELGHLRQLFQHSEAKRLALEESLRMLKKNIEESTAARRKLEEHLRRKDSDVQDLEEHSRTLERELKAKEGAEAQLLSQVRIMEMDLAQNELSITREVAVTQSAFANSVQRRGTDVDAVALQKEQSEVFQHKFEELAMGKMRAETEIKTLKSELNSVLVQKNITEEKAQRFKDLLEEANNRLKKFQMDMESDRSSNRQKSEELRQEVTELKKSVYIFQDQINSLQRDKSTLEQKALFYMTEVEGLKEQLKINQGKLFQVNSMEKETIHKIRCMEEELINKQTEGDKLRFQVSELTRANVKLDNEIRNLKVSAESQQQEKTVSEQKLKSQKSEMESLKELLKKAKEEFALKAKSEQGIHVKARNMEVELEKSNQVVSQLKKRVEELNNVHVENERSMKNVKMELDKAMIEMEMNLRKEVSNLQMDKKVVDQKLVTLKAELDELNSALKRTKDELQKEAQEGKKHQSKVKELEGELQRSRQTLKEVSSSSNKSTLSFNQEIANAQKERSVALDKARSLTSEVALLKQKLEQTQEEVQQKQKETLASQLRSQNLEEQVENCKHMLDDLKDKLELQKKGHENQLQLVQAEIEQKLALQESSVKMEYDKKSREHLYSTETAERESKYLQQEIEQLKSFNQEALKLKQEAQQQLDVLRMKVDQGEKDNNMISNELIGAKTRIADLEMEKVKLTGSITQADNSCKEISNNNVRLKQTLAETERKLAVGERESRSLKEQVASYIKEVKSLQENVLKLEVAVSSESKKVKDLECQKNHQCPKDDELIQLKTELLVAKEMVASHKEVQHKLMEELQRMKMSLETMNMEKGRAMEGLSTVRQEQVNVCKQMEVQQTQSRAQEQAIKNTENSCTVKTSKVITRKSYVSMSEEKHSGNEQIAESSNSVSSHHKDTQVAETSFSSPSLNDGNTASGVGQIEASDPFQFEGLKGAVSIRQLVEAKLLDVDTLCKLKSGQIAMDEVRASLAGFIGKTSAIAGIYSESSKKKISFMDAAEKGFIAQIYAIEFLEAQAATGQIIDCVTGKTYSVQEALEKGIVGEELREKLLESEKAVTGYVHGSRTLSVFQAMESRILDRHKGKKIIEAQMATGGLVDPQSGIRLPLNVALEKGLINKTTLQTLYDPVSNPKCFHNPDTGQKAYYGELLKMCVYDIDGHVFLLPFGSRHLSNISLDRPSRLWVVSSSSGAEMSTFEAYIAKLIDRNTYLSLSQQESAWEETTMIGSGGGVTHILTDHRSGRQLCIEHCLILKILTKEELEKYRAGLLRITELADLLISRRSVSEDPHSPIAGLWDFTLKHRFSVLKGHQQNLVDRLTAIRLLEAQACTGGICDPLLGEKFTVTEAAQRGLLDETMVRQLQQCEHAYRGVVHPQTAVLLSVGQAMQQALFPRDMGFRCLEFQAQTGGLVHPETQARFSVEEATHCGLINEATATHLNDEKLHNKNLTCPKTKRKISYKEALEKGVYDCHTGLRLLGATKSHNKSIEEEKKEHGDKVSKLLGWMSSVKTSLSKEDKGLKEGKHSPETASKPQVSMEELATKKEQIAEALRTTQLMLTKHSDKMTEDEKQETKEQLKSLHQAYSELSQQCADQTPTAEQEYQTIEGILEVGSGAVYSVCRSVQGGLVDQTTGLSLLEAQLVTTGLILPEFRMCLDLDDAFKHNLVDKSTYQQLQDLNDANRCILDTQYASEPLPVITAAKDGAVSESLAIKVIEIQLATGGLRVTYTGDVLNLEKAFQCGLIPPSLFVRILERQNTWKDLIDPSTAEKVSLIQLVQRSFVQEETGLRLLPVRRGREGTICLKSGREISILRAVHEGLIDRETMFRLLGAQLFAGGIVDPRTEQKLTIEEALAEGLIDQDTASGVLSHQAQNGGIVNPHNGKRLTVDEAVQCDLMSSSSALLVLERQKCFMGFVWPQSGEILTVTTSLQHKIITNQLAYKLLSNRQKIAAFYIPENSEVIGIDSATREGLIDRCTADVLKKIEMPDIFPDIDKLNHSKPPHSASREKLDTSNVEN</sequence>
<dbReference type="InterPro" id="IPR001452">
    <property type="entry name" value="SH3_domain"/>
</dbReference>
<evidence type="ECO:0000256" key="10">
    <source>
        <dbReference type="ARBA" id="ARBA00023212"/>
    </source>
</evidence>
<dbReference type="FunFam" id="1.20.58.60:FF:000010">
    <property type="entry name" value="plectin isoform X2"/>
    <property type="match status" value="1"/>
</dbReference>
<dbReference type="Gene3D" id="3.90.1290.10">
    <property type="entry name" value="Plakin repeat"/>
    <property type="match status" value="4"/>
</dbReference>
<dbReference type="GO" id="GO:0042060">
    <property type="term" value="P:wound healing"/>
    <property type="evidence" value="ECO:0007669"/>
    <property type="project" value="TreeGrafter"/>
</dbReference>
<dbReference type="GO" id="GO:0045110">
    <property type="term" value="P:intermediate filament bundle assembly"/>
    <property type="evidence" value="ECO:0007669"/>
    <property type="project" value="TreeGrafter"/>
</dbReference>
<dbReference type="SUPFAM" id="SSF46966">
    <property type="entry name" value="Spectrin repeat"/>
    <property type="match status" value="3"/>
</dbReference>
<comment type="subcellular location">
    <subcellularLocation>
        <location evidence="2">Cell junction</location>
    </subcellularLocation>
    <subcellularLocation>
        <location evidence="1">Cytoplasm</location>
        <location evidence="1">Cytoskeleton</location>
    </subcellularLocation>
</comment>
<evidence type="ECO:0000313" key="16">
    <source>
        <dbReference type="Proteomes" id="UP001221898"/>
    </source>
</evidence>
<dbReference type="FunFam" id="1.20.58.60:FF:000060">
    <property type="entry name" value="dystonin isoform X2"/>
    <property type="match status" value="1"/>
</dbReference>
<feature type="coiled-coil region" evidence="12">
    <location>
        <begin position="1140"/>
        <end position="1224"/>
    </location>
</feature>
<dbReference type="Pfam" id="PF00681">
    <property type="entry name" value="Plectin"/>
    <property type="match status" value="8"/>
</dbReference>
<evidence type="ECO:0000256" key="13">
    <source>
        <dbReference type="SAM" id="MobiDB-lite"/>
    </source>
</evidence>
<protein>
    <recommendedName>
        <fullName evidence="14">SH3 domain-containing protein</fullName>
    </recommendedName>
</protein>
<keyword evidence="4 11" id="KW-0728">SH3 domain</keyword>
<feature type="compositionally biased region" description="Polar residues" evidence="13">
    <location>
        <begin position="2125"/>
        <end position="2136"/>
    </location>
</feature>
<dbReference type="Pfam" id="PF17902">
    <property type="entry name" value="SH3_10"/>
    <property type="match status" value="1"/>
</dbReference>
<feature type="region of interest" description="Disordered" evidence="13">
    <location>
        <begin position="1692"/>
        <end position="1732"/>
    </location>
</feature>
<dbReference type="CDD" id="cd00176">
    <property type="entry name" value="SPEC"/>
    <property type="match status" value="1"/>
</dbReference>
<dbReference type="InterPro" id="IPR041573">
    <property type="entry name" value="Desmoplakin_Spectrin-like"/>
</dbReference>
<dbReference type="Pfam" id="PF00435">
    <property type="entry name" value="Spectrin"/>
    <property type="match status" value="1"/>
</dbReference>
<reference evidence="15" key="1">
    <citation type="journal article" date="2023" name="Science">
        <title>Genome structures resolve the early diversification of teleost fishes.</title>
        <authorList>
            <person name="Parey E."/>
            <person name="Louis A."/>
            <person name="Montfort J."/>
            <person name="Bouchez O."/>
            <person name="Roques C."/>
            <person name="Iampietro C."/>
            <person name="Lluch J."/>
            <person name="Castinel A."/>
            <person name="Donnadieu C."/>
            <person name="Desvignes T."/>
            <person name="Floi Bucao C."/>
            <person name="Jouanno E."/>
            <person name="Wen M."/>
            <person name="Mejri S."/>
            <person name="Dirks R."/>
            <person name="Jansen H."/>
            <person name="Henkel C."/>
            <person name="Chen W.J."/>
            <person name="Zahm M."/>
            <person name="Cabau C."/>
            <person name="Klopp C."/>
            <person name="Thompson A.W."/>
            <person name="Robinson-Rechavi M."/>
            <person name="Braasch I."/>
            <person name="Lecointre G."/>
            <person name="Bobe J."/>
            <person name="Postlethwait J.H."/>
            <person name="Berthelot C."/>
            <person name="Roest Crollius H."/>
            <person name="Guiguen Y."/>
        </authorList>
    </citation>
    <scope>NUCLEOTIDE SEQUENCE</scope>
    <source>
        <strain evidence="15">NC1722</strain>
    </source>
</reference>
<evidence type="ECO:0000256" key="8">
    <source>
        <dbReference type="ARBA" id="ARBA00022949"/>
    </source>
</evidence>
<keyword evidence="8" id="KW-0965">Cell junction</keyword>
<dbReference type="Gene3D" id="1.20.58.60">
    <property type="match status" value="4"/>
</dbReference>
<feature type="coiled-coil region" evidence="12">
    <location>
        <begin position="895"/>
        <end position="929"/>
    </location>
</feature>
<evidence type="ECO:0000256" key="11">
    <source>
        <dbReference type="PROSITE-ProRule" id="PRU00192"/>
    </source>
</evidence>
<dbReference type="GO" id="GO:0042995">
    <property type="term" value="C:cell projection"/>
    <property type="evidence" value="ECO:0007669"/>
    <property type="project" value="UniProtKB-SubCell"/>
</dbReference>
<evidence type="ECO:0000256" key="12">
    <source>
        <dbReference type="SAM" id="Coils"/>
    </source>
</evidence>
<dbReference type="FunFam" id="3.90.1290.10:FF:000001">
    <property type="entry name" value="Plectin a"/>
    <property type="match status" value="1"/>
</dbReference>
<dbReference type="InterPro" id="IPR041615">
    <property type="entry name" value="Desmoplakin_SH3"/>
</dbReference>
<evidence type="ECO:0000313" key="15">
    <source>
        <dbReference type="EMBL" id="KAJ8377714.1"/>
    </source>
</evidence>
<dbReference type="Pfam" id="PF21020">
    <property type="entry name" value="Spectrin_4"/>
    <property type="match status" value="1"/>
</dbReference>
<dbReference type="FunFam" id="1.20.58.60:FF:000009">
    <property type="entry name" value="dystonin isoform X1"/>
    <property type="match status" value="1"/>
</dbReference>
<dbReference type="SMART" id="SM00250">
    <property type="entry name" value="PLEC"/>
    <property type="match status" value="18"/>
</dbReference>
<dbReference type="InterPro" id="IPR043197">
    <property type="entry name" value="Plakin"/>
</dbReference>
<evidence type="ECO:0000259" key="14">
    <source>
        <dbReference type="PROSITE" id="PS50002"/>
    </source>
</evidence>
<organism evidence="15 16">
    <name type="scientific">Aldrovandia affinis</name>
    <dbReference type="NCBI Taxonomy" id="143900"/>
    <lineage>
        <taxon>Eukaryota</taxon>
        <taxon>Metazoa</taxon>
        <taxon>Chordata</taxon>
        <taxon>Craniata</taxon>
        <taxon>Vertebrata</taxon>
        <taxon>Euteleostomi</taxon>
        <taxon>Actinopterygii</taxon>
        <taxon>Neopterygii</taxon>
        <taxon>Teleostei</taxon>
        <taxon>Notacanthiformes</taxon>
        <taxon>Halosauridae</taxon>
        <taxon>Aldrovandia</taxon>
    </lineage>
</organism>
<dbReference type="Gene3D" id="3.30.160.780">
    <property type="match status" value="1"/>
</dbReference>
<feature type="coiled-coil region" evidence="12">
    <location>
        <begin position="1863"/>
        <end position="1901"/>
    </location>
</feature>
<dbReference type="Pfam" id="PF21019">
    <property type="entry name" value="Spectrin_3"/>
    <property type="match status" value="1"/>
</dbReference>
<dbReference type="FunFam" id="1.20.58.60:FF:000052">
    <property type="entry name" value="dystonin isoform X2"/>
    <property type="match status" value="1"/>
</dbReference>
<dbReference type="EMBL" id="JAINUG010000342">
    <property type="protein sequence ID" value="KAJ8377714.1"/>
    <property type="molecule type" value="Genomic_DNA"/>
</dbReference>
<dbReference type="SUPFAM" id="SSF75399">
    <property type="entry name" value="Plakin repeat"/>
    <property type="match status" value="4"/>
</dbReference>
<keyword evidence="10" id="KW-0206">Cytoskeleton</keyword>
<feature type="coiled-coil region" evidence="12">
    <location>
        <begin position="1380"/>
        <end position="1453"/>
    </location>
</feature>
<comment type="similarity">
    <text evidence="3">Belongs to the plakin or cytolinker family.</text>
</comment>
<dbReference type="Proteomes" id="UP001221898">
    <property type="component" value="Unassembled WGS sequence"/>
</dbReference>
<keyword evidence="6" id="KW-0597">Phosphoprotein</keyword>
<feature type="domain" description="SH3" evidence="14">
    <location>
        <begin position="574"/>
        <end position="631"/>
    </location>
</feature>
<dbReference type="Gene3D" id="1.20.58.1060">
    <property type="match status" value="1"/>
</dbReference>